<dbReference type="PANTHER" id="PTHR31118">
    <property type="entry name" value="CYCLASE-LIKE PROTEIN 2"/>
    <property type="match status" value="1"/>
</dbReference>
<sequence length="236" mass="26664">MTRLIDLSQEIYQGMYVYPGHLKTVIWEHHSHEETRKNFEGGFSYQSRGLLMSDHGPTHVDALSHLDPRPEAPSIDQMALDLFYGPALCLDVSFKEPQTYIGARDLDLALEGSGSELRRGDILLLYTGTYNRYHGTAAYLSQYPGLDEAGSNWLVEHGVKTFGVDAPSPDNPISRTYPCHMMCRAHGITHYENLANLEQLVGRRFIFVGFPLRIRQGTGSPVRAVAILEDERDERR</sequence>
<protein>
    <recommendedName>
        <fullName evidence="3">Cyclase</fullName>
    </recommendedName>
</protein>
<dbReference type="Proteomes" id="UP000248706">
    <property type="component" value="Unassembled WGS sequence"/>
</dbReference>
<dbReference type="GO" id="GO:0004061">
    <property type="term" value="F:arylformamidase activity"/>
    <property type="evidence" value="ECO:0007669"/>
    <property type="project" value="InterPro"/>
</dbReference>
<comment type="caution">
    <text evidence="1">The sequence shown here is derived from an EMBL/GenBank/DDBJ whole genome shotgun (WGS) entry which is preliminary data.</text>
</comment>
<dbReference type="OrthoDB" id="9796085at2"/>
<dbReference type="EMBL" id="MCIF01000002">
    <property type="protein sequence ID" value="RAQ94347.1"/>
    <property type="molecule type" value="Genomic_DNA"/>
</dbReference>
<organism evidence="1 2">
    <name type="scientific">Thermogemmatispora tikiterensis</name>
    <dbReference type="NCBI Taxonomy" id="1825093"/>
    <lineage>
        <taxon>Bacteria</taxon>
        <taxon>Bacillati</taxon>
        <taxon>Chloroflexota</taxon>
        <taxon>Ktedonobacteria</taxon>
        <taxon>Thermogemmatisporales</taxon>
        <taxon>Thermogemmatisporaceae</taxon>
        <taxon>Thermogemmatispora</taxon>
    </lineage>
</organism>
<dbReference type="SUPFAM" id="SSF102198">
    <property type="entry name" value="Putative cyclase"/>
    <property type="match status" value="1"/>
</dbReference>
<evidence type="ECO:0000313" key="2">
    <source>
        <dbReference type="Proteomes" id="UP000248706"/>
    </source>
</evidence>
<reference evidence="1 2" key="1">
    <citation type="submission" date="2016-08" db="EMBL/GenBank/DDBJ databases">
        <title>Analysis of Carbohydrate Active Enzymes in Thermogemmatispora T81 Reveals Carbohydrate Degradation Ability.</title>
        <authorList>
            <person name="Tomazini A."/>
            <person name="Lal S."/>
            <person name="Stott M."/>
            <person name="Henrissat B."/>
            <person name="Polikarpov I."/>
            <person name="Sparling R."/>
            <person name="Levin D.B."/>
        </authorList>
    </citation>
    <scope>NUCLEOTIDE SEQUENCE [LARGE SCALE GENOMIC DNA]</scope>
    <source>
        <strain evidence="1 2">T81</strain>
    </source>
</reference>
<evidence type="ECO:0008006" key="3">
    <source>
        <dbReference type="Google" id="ProtNLM"/>
    </source>
</evidence>
<dbReference type="Pfam" id="PF04199">
    <property type="entry name" value="Cyclase"/>
    <property type="match status" value="1"/>
</dbReference>
<proteinExistence type="predicted"/>
<dbReference type="InterPro" id="IPR007325">
    <property type="entry name" value="KFase/CYL"/>
</dbReference>
<dbReference type="PANTHER" id="PTHR31118:SF12">
    <property type="entry name" value="CYCLASE-LIKE PROTEIN 2"/>
    <property type="match status" value="1"/>
</dbReference>
<keyword evidence="2" id="KW-1185">Reference proteome</keyword>
<dbReference type="GO" id="GO:0019441">
    <property type="term" value="P:L-tryptophan catabolic process to kynurenine"/>
    <property type="evidence" value="ECO:0007669"/>
    <property type="project" value="InterPro"/>
</dbReference>
<dbReference type="Gene3D" id="3.50.30.50">
    <property type="entry name" value="Putative cyclase"/>
    <property type="match status" value="1"/>
</dbReference>
<name>A0A328V9N3_9CHLR</name>
<dbReference type="AlphaFoldDB" id="A0A328V9N3"/>
<evidence type="ECO:0000313" key="1">
    <source>
        <dbReference type="EMBL" id="RAQ94347.1"/>
    </source>
</evidence>
<gene>
    <name evidence="1" type="ORF">A4R35_02305</name>
</gene>
<accession>A0A328V9N3</accession>
<dbReference type="RefSeq" id="WP_112426173.1">
    <property type="nucleotide sequence ID" value="NZ_MCIF01000002.1"/>
</dbReference>
<dbReference type="InterPro" id="IPR037175">
    <property type="entry name" value="KFase_sf"/>
</dbReference>